<dbReference type="EMBL" id="CAJPWZ010003308">
    <property type="protein sequence ID" value="CAG2256546.1"/>
    <property type="molecule type" value="Genomic_DNA"/>
</dbReference>
<dbReference type="Proteomes" id="UP000683360">
    <property type="component" value="Unassembled WGS sequence"/>
</dbReference>
<dbReference type="GO" id="GO:0005886">
    <property type="term" value="C:plasma membrane"/>
    <property type="evidence" value="ECO:0007669"/>
    <property type="project" value="TreeGrafter"/>
</dbReference>
<keyword evidence="5 11" id="KW-1133">Transmembrane helix</keyword>
<evidence type="ECO:0000256" key="9">
    <source>
        <dbReference type="ARBA" id="ARBA00023201"/>
    </source>
</evidence>
<evidence type="ECO:0000256" key="11">
    <source>
        <dbReference type="SAM" id="Phobius"/>
    </source>
</evidence>
<keyword evidence="7" id="KW-0406">Ion transport</keyword>
<gene>
    <name evidence="12" type="ORF">MEDL_67885</name>
</gene>
<comment type="subcellular location">
    <subcellularLocation>
        <location evidence="1">Membrane</location>
        <topology evidence="1">Multi-pass membrane protein</topology>
    </subcellularLocation>
</comment>
<protein>
    <submittedName>
        <fullName evidence="12">Uncharacterized protein</fullName>
    </submittedName>
</protein>
<organism evidence="12 13">
    <name type="scientific">Mytilus edulis</name>
    <name type="common">Blue mussel</name>
    <dbReference type="NCBI Taxonomy" id="6550"/>
    <lineage>
        <taxon>Eukaryota</taxon>
        <taxon>Metazoa</taxon>
        <taxon>Spiralia</taxon>
        <taxon>Lophotrochozoa</taxon>
        <taxon>Mollusca</taxon>
        <taxon>Bivalvia</taxon>
        <taxon>Autobranchia</taxon>
        <taxon>Pteriomorphia</taxon>
        <taxon>Mytilida</taxon>
        <taxon>Mytiloidea</taxon>
        <taxon>Mytilidae</taxon>
        <taxon>Mytilinae</taxon>
        <taxon>Mytilus</taxon>
    </lineage>
</organism>
<evidence type="ECO:0000256" key="4">
    <source>
        <dbReference type="ARBA" id="ARBA00022692"/>
    </source>
</evidence>
<evidence type="ECO:0000256" key="5">
    <source>
        <dbReference type="ARBA" id="ARBA00022989"/>
    </source>
</evidence>
<evidence type="ECO:0000256" key="3">
    <source>
        <dbReference type="ARBA" id="ARBA00022461"/>
    </source>
</evidence>
<evidence type="ECO:0000313" key="12">
    <source>
        <dbReference type="EMBL" id="CAG2256546.1"/>
    </source>
</evidence>
<dbReference type="PANTHER" id="PTHR11690">
    <property type="entry name" value="AMILORIDE-SENSITIVE SODIUM CHANNEL-RELATED"/>
    <property type="match status" value="1"/>
</dbReference>
<evidence type="ECO:0000256" key="8">
    <source>
        <dbReference type="ARBA" id="ARBA00023136"/>
    </source>
</evidence>
<name>A0A8S3VIJ9_MYTED</name>
<keyword evidence="2" id="KW-0813">Transport</keyword>
<reference evidence="12" key="1">
    <citation type="submission" date="2021-03" db="EMBL/GenBank/DDBJ databases">
        <authorList>
            <person name="Bekaert M."/>
        </authorList>
    </citation>
    <scope>NUCLEOTIDE SEQUENCE</scope>
</reference>
<evidence type="ECO:0000313" key="13">
    <source>
        <dbReference type="Proteomes" id="UP000683360"/>
    </source>
</evidence>
<accession>A0A8S3VIJ9</accession>
<proteinExistence type="predicted"/>
<evidence type="ECO:0000256" key="10">
    <source>
        <dbReference type="ARBA" id="ARBA00023303"/>
    </source>
</evidence>
<evidence type="ECO:0000256" key="2">
    <source>
        <dbReference type="ARBA" id="ARBA00022448"/>
    </source>
</evidence>
<dbReference type="OrthoDB" id="10685257at2759"/>
<keyword evidence="13" id="KW-1185">Reference proteome</keyword>
<keyword evidence="4 11" id="KW-0812">Transmembrane</keyword>
<keyword evidence="8 11" id="KW-0472">Membrane</keyword>
<dbReference type="GO" id="GO:0015280">
    <property type="term" value="F:ligand-gated sodium channel activity"/>
    <property type="evidence" value="ECO:0007669"/>
    <property type="project" value="TreeGrafter"/>
</dbReference>
<keyword evidence="6" id="KW-0915">Sodium</keyword>
<dbReference type="AlphaFoldDB" id="A0A8S3VIJ9"/>
<keyword evidence="9" id="KW-0739">Sodium transport</keyword>
<evidence type="ECO:0000256" key="6">
    <source>
        <dbReference type="ARBA" id="ARBA00023053"/>
    </source>
</evidence>
<evidence type="ECO:0000256" key="1">
    <source>
        <dbReference type="ARBA" id="ARBA00004141"/>
    </source>
</evidence>
<feature type="transmembrane region" description="Helical" evidence="11">
    <location>
        <begin position="323"/>
        <end position="343"/>
    </location>
</feature>
<sequence>MEENEASKPGLWTNFTETTGFHGLNKVKFDKKYPGQVIRRTTRVYDYLYQSENILRLPVSVRKDFTLPVSVRKDFTITCISQKRFYDYLYQSEKILRLPVSVRKDFMITCISQKRFYDYLYQSEKILRLPVSVRKDFTITCISQKRFYDYLYQSEKILRLPVSKRFYDYLYQSEKILRLLVSVRKDFTITCISQKRFYDYLYQSQKILRLPVSIRKDFPITCISQKRFYDYLYQSEKILRLPVSVRKDFTLPVPVRKDFTLPISVRKDFALSVSVRKDFTLSVSVRKDFTLSVSVRKDFTITCISQKRFYISYISQNRFYDNLFHVCWAVVWLASAAVLIYIITTELINYYSYPWVSTTYIRLDQEAQFPVVTLSVCEGDTLDLSFTSFSFDRGSVNISDVPVVEYTDFTTYGMVDNGCTSRRFNANGKMLTREHGKHTNLQIETRAKEIQIAVHTPPEEPDMYSESITVGQDTYTYIELHRREDIALPSPFISDGTMCLENYDYFDCNQNGTHCVDTPADKACSDELITKESSAICLAACPPQCKVITYDVIVSSRTSNYGDDVPNMFIRIFLKDFKTTVTEQVPKYDGLTSLLGKDIFSFHFDRLVGFIGR</sequence>
<keyword evidence="3" id="KW-0894">Sodium channel</keyword>
<comment type="caution">
    <text evidence="12">The sequence shown here is derived from an EMBL/GenBank/DDBJ whole genome shotgun (WGS) entry which is preliminary data.</text>
</comment>
<keyword evidence="10" id="KW-0407">Ion channel</keyword>
<dbReference type="InterPro" id="IPR001873">
    <property type="entry name" value="ENaC"/>
</dbReference>
<evidence type="ECO:0000256" key="7">
    <source>
        <dbReference type="ARBA" id="ARBA00023065"/>
    </source>
</evidence>